<name>A0A176WAY0_MARPO</name>
<dbReference type="GO" id="GO:0005789">
    <property type="term" value="C:endoplasmic reticulum membrane"/>
    <property type="evidence" value="ECO:0007669"/>
    <property type="project" value="UniProtKB-SubCell"/>
</dbReference>
<keyword evidence="2 7" id="KW-0812">Transmembrane</keyword>
<evidence type="ECO:0008006" key="12">
    <source>
        <dbReference type="Google" id="ProtNLM"/>
    </source>
</evidence>
<proteinExistence type="predicted"/>
<reference evidence="8" key="2">
    <citation type="journal article" date="2019" name="Curr. Biol.">
        <title>Chromatin organization in early land plants reveals an ancestral association between H3K27me3, transposons, and constitutive heterochromatin.</title>
        <authorList>
            <person name="Montgomery S.A."/>
            <person name="Tanizawa Y."/>
            <person name="Galik B."/>
            <person name="Wang N."/>
            <person name="Ito T."/>
            <person name="Mochizuki T."/>
            <person name="Akimcheva S."/>
            <person name="Bowman J."/>
            <person name="Cognat V."/>
            <person name="Drouard L."/>
            <person name="Ekker H."/>
            <person name="Houng S."/>
            <person name="Kohchi T."/>
            <person name="Lin S."/>
            <person name="Liu L.D."/>
            <person name="Nakamura Y."/>
            <person name="Valeeva L.R."/>
            <person name="Shakirov E.V."/>
            <person name="Shippen D.E."/>
            <person name="Wei W."/>
            <person name="Yagura M."/>
            <person name="Yamaoka S."/>
            <person name="Yamato K.T."/>
            <person name="Liu C."/>
            <person name="Berger F."/>
        </authorList>
    </citation>
    <scope>NUCLEOTIDE SEQUENCE [LARGE SCALE GENOMIC DNA]</scope>
    <source>
        <strain evidence="8">Tak-1</strain>
    </source>
</reference>
<evidence type="ECO:0000256" key="6">
    <source>
        <dbReference type="SAM" id="MobiDB-lite"/>
    </source>
</evidence>
<reference evidence="9 10" key="1">
    <citation type="submission" date="2016-03" db="EMBL/GenBank/DDBJ databases">
        <title>Mechanisms controlling the formation of the plant cell surface in tip-growing cells are functionally conserved among land plants.</title>
        <authorList>
            <person name="Honkanen S."/>
            <person name="Jones V.A."/>
            <person name="Morieri G."/>
            <person name="Champion C."/>
            <person name="Hetherington A.J."/>
            <person name="Kelly S."/>
            <person name="Saint-Marcoux D."/>
            <person name="Proust H."/>
            <person name="Prescott H."/>
            <person name="Dolan L."/>
        </authorList>
    </citation>
    <scope>NUCLEOTIDE SEQUENCE [LARGE SCALE GENOMIC DNA]</scope>
    <source>
        <strain evidence="10">cv. Tak-1 and cv. Tak-2</strain>
        <tissue evidence="9">Whole gametophyte</tissue>
    </source>
</reference>
<sequence>MGEDGVPGGLKLQNTPKLRDFMKKVAGSPKTSADCRCDMIKYEKESAVPYEILRQAFAQRALDDLQPIHEVLVGSSFVLESPKPREKSEELKARLQKLQELADNKAYEKLVSDVTKKSNYEPEVFSSYKEQLGFGLHVVVTMFTGFAFGYSVFRSQFRDNPVIHAAGGALGLIIGMLLETLLFIVRDAQKAKHEERRSKKTAHNDSTRTIAPDVFTTTTTNSSTRPPGPVKRKVARIPFSTS</sequence>
<dbReference type="Proteomes" id="UP000077202">
    <property type="component" value="Unassembled WGS sequence"/>
</dbReference>
<keyword evidence="5 7" id="KW-0472">Membrane</keyword>
<feature type="region of interest" description="Disordered" evidence="6">
    <location>
        <begin position="193"/>
        <end position="232"/>
    </location>
</feature>
<evidence type="ECO:0000313" key="8">
    <source>
        <dbReference type="EMBL" id="BBN17955.1"/>
    </source>
</evidence>
<dbReference type="PANTHER" id="PTHR31394">
    <property type="entry name" value="TRANSMEMBRANE PROTEIN 199"/>
    <property type="match status" value="1"/>
</dbReference>
<accession>A0A176WAY0</accession>
<evidence type="ECO:0000256" key="2">
    <source>
        <dbReference type="ARBA" id="ARBA00022692"/>
    </source>
</evidence>
<protein>
    <recommendedName>
        <fullName evidence="12">Endoplasmic reticulum-based factor for assembly of V-ATPase</fullName>
    </recommendedName>
</protein>
<evidence type="ECO:0000313" key="10">
    <source>
        <dbReference type="Proteomes" id="UP000077202"/>
    </source>
</evidence>
<reference evidence="11" key="3">
    <citation type="journal article" date="2020" name="Curr. Biol.">
        <title>Chromatin organization in early land plants reveals an ancestral association between H3K27me3, transposons, and constitutive heterochromatin.</title>
        <authorList>
            <person name="Montgomery S.A."/>
            <person name="Tanizawa Y."/>
            <person name="Galik B."/>
            <person name="Wang N."/>
            <person name="Ito T."/>
            <person name="Mochizuki T."/>
            <person name="Akimcheva S."/>
            <person name="Bowman J.L."/>
            <person name="Cognat V."/>
            <person name="Marechal-Drouard L."/>
            <person name="Ekker H."/>
            <person name="Hong S.F."/>
            <person name="Kohchi T."/>
            <person name="Lin S.S."/>
            <person name="Liu L.D."/>
            <person name="Nakamura Y."/>
            <person name="Valeeva L.R."/>
            <person name="Shakirov E.V."/>
            <person name="Shippen D.E."/>
            <person name="Wei W.L."/>
            <person name="Yagura M."/>
            <person name="Yamaoka S."/>
            <person name="Yamato K.T."/>
            <person name="Liu C."/>
            <person name="Berger F."/>
        </authorList>
    </citation>
    <scope>NUCLEOTIDE SEQUENCE [LARGE SCALE GENOMIC DNA]</scope>
    <source>
        <strain evidence="11">Tak-1</strain>
    </source>
</reference>
<feature type="transmembrane region" description="Helical" evidence="7">
    <location>
        <begin position="165"/>
        <end position="185"/>
    </location>
</feature>
<evidence type="ECO:0000313" key="11">
    <source>
        <dbReference type="Proteomes" id="UP001162541"/>
    </source>
</evidence>
<evidence type="ECO:0000313" key="9">
    <source>
        <dbReference type="EMBL" id="OAE30348.1"/>
    </source>
</evidence>
<keyword evidence="3" id="KW-0256">Endoplasmic reticulum</keyword>
<evidence type="ECO:0000256" key="4">
    <source>
        <dbReference type="ARBA" id="ARBA00022989"/>
    </source>
</evidence>
<dbReference type="Proteomes" id="UP001162541">
    <property type="component" value="Chromosome 7"/>
</dbReference>
<gene>
    <name evidence="9" type="ORF">AXG93_4201s1500</name>
    <name evidence="8" type="ORF">Mp_7g18290</name>
</gene>
<keyword evidence="4 7" id="KW-1133">Transmembrane helix</keyword>
<keyword evidence="10" id="KW-1185">Reference proteome</keyword>
<dbReference type="PANTHER" id="PTHR31394:SF1">
    <property type="entry name" value="TRANSMEMBRANE PROTEIN 199"/>
    <property type="match status" value="1"/>
</dbReference>
<feature type="transmembrane region" description="Helical" evidence="7">
    <location>
        <begin position="134"/>
        <end position="153"/>
    </location>
</feature>
<evidence type="ECO:0000256" key="7">
    <source>
        <dbReference type="SAM" id="Phobius"/>
    </source>
</evidence>
<evidence type="ECO:0000256" key="5">
    <source>
        <dbReference type="ARBA" id="ARBA00023136"/>
    </source>
</evidence>
<comment type="subcellular location">
    <subcellularLocation>
        <location evidence="1">Endoplasmic reticulum membrane</location>
        <topology evidence="1">Multi-pass membrane protein</topology>
    </subcellularLocation>
</comment>
<evidence type="ECO:0000256" key="1">
    <source>
        <dbReference type="ARBA" id="ARBA00004477"/>
    </source>
</evidence>
<evidence type="ECO:0000256" key="3">
    <source>
        <dbReference type="ARBA" id="ARBA00022824"/>
    </source>
</evidence>
<dbReference type="InterPro" id="IPR021013">
    <property type="entry name" value="ATPase_Vma12"/>
</dbReference>
<dbReference type="GO" id="GO:0070072">
    <property type="term" value="P:vacuolar proton-transporting V-type ATPase complex assembly"/>
    <property type="evidence" value="ECO:0007669"/>
    <property type="project" value="InterPro"/>
</dbReference>
<dbReference type="EMBL" id="AP019872">
    <property type="protein sequence ID" value="BBN17955.1"/>
    <property type="molecule type" value="Genomic_DNA"/>
</dbReference>
<organism evidence="9 10">
    <name type="scientific">Marchantia polymorpha subsp. ruderalis</name>
    <dbReference type="NCBI Taxonomy" id="1480154"/>
    <lineage>
        <taxon>Eukaryota</taxon>
        <taxon>Viridiplantae</taxon>
        <taxon>Streptophyta</taxon>
        <taxon>Embryophyta</taxon>
        <taxon>Marchantiophyta</taxon>
        <taxon>Marchantiopsida</taxon>
        <taxon>Marchantiidae</taxon>
        <taxon>Marchantiales</taxon>
        <taxon>Marchantiaceae</taxon>
        <taxon>Marchantia</taxon>
    </lineage>
</organism>
<dbReference type="Pfam" id="PF11712">
    <property type="entry name" value="Vma12"/>
    <property type="match status" value="1"/>
</dbReference>
<dbReference type="AlphaFoldDB" id="A0A176WAY0"/>
<dbReference type="EMBL" id="LVLJ01001341">
    <property type="protein sequence ID" value="OAE30348.1"/>
    <property type="molecule type" value="Genomic_DNA"/>
</dbReference>
<feature type="compositionally biased region" description="Basic and acidic residues" evidence="6">
    <location>
        <begin position="193"/>
        <end position="206"/>
    </location>
</feature>